<gene>
    <name evidence="1" type="ORF">F2P81_017411</name>
</gene>
<accession>A0A6A4SFP3</accession>
<comment type="caution">
    <text evidence="1">The sequence shown here is derived from an EMBL/GenBank/DDBJ whole genome shotgun (WGS) entry which is preliminary data.</text>
</comment>
<name>A0A6A4SFP3_SCOMX</name>
<proteinExistence type="predicted"/>
<evidence type="ECO:0000313" key="1">
    <source>
        <dbReference type="EMBL" id="KAF0030680.1"/>
    </source>
</evidence>
<sequence>MALLPLPSSCSGKTFRQLAQDGSRNICNVRHCIPNFQIPKCGIDKIRICFGNLCSASAQPRHRLQQGTVMNNIQLGFCGQLLCCDVDVSCVSPVTARFRYRKCTTQTSGASSGDPARHRLTFREVLGSLSLDMCEQLGVVTSPQTLNHPNVSSLRLRLCLSDFRPNIHHAEMANYTFQLPSRHLLPLFHTLNRLEASLTKHVYTHSITHTVKLRH</sequence>
<evidence type="ECO:0000313" key="2">
    <source>
        <dbReference type="Proteomes" id="UP000438429"/>
    </source>
</evidence>
<dbReference type="EMBL" id="VEVO01000015">
    <property type="protein sequence ID" value="KAF0030680.1"/>
    <property type="molecule type" value="Genomic_DNA"/>
</dbReference>
<dbReference type="Proteomes" id="UP000438429">
    <property type="component" value="Unassembled WGS sequence"/>
</dbReference>
<protein>
    <submittedName>
        <fullName evidence="1">Uncharacterized protein</fullName>
    </submittedName>
</protein>
<dbReference type="AlphaFoldDB" id="A0A6A4SFP3"/>
<reference evidence="1 2" key="1">
    <citation type="submission" date="2019-06" db="EMBL/GenBank/DDBJ databases">
        <title>Draft genomes of female and male turbot (Scophthalmus maximus).</title>
        <authorList>
            <person name="Xu H."/>
            <person name="Xu X.-W."/>
            <person name="Shao C."/>
            <person name="Chen S."/>
        </authorList>
    </citation>
    <scope>NUCLEOTIDE SEQUENCE [LARGE SCALE GENOMIC DNA]</scope>
    <source>
        <strain evidence="1">Ysfricsl-2016a</strain>
        <tissue evidence="1">Blood</tissue>
    </source>
</reference>
<organism evidence="1 2">
    <name type="scientific">Scophthalmus maximus</name>
    <name type="common">Turbot</name>
    <name type="synonym">Psetta maxima</name>
    <dbReference type="NCBI Taxonomy" id="52904"/>
    <lineage>
        <taxon>Eukaryota</taxon>
        <taxon>Metazoa</taxon>
        <taxon>Chordata</taxon>
        <taxon>Craniata</taxon>
        <taxon>Vertebrata</taxon>
        <taxon>Euteleostomi</taxon>
        <taxon>Actinopterygii</taxon>
        <taxon>Neopterygii</taxon>
        <taxon>Teleostei</taxon>
        <taxon>Neoteleostei</taxon>
        <taxon>Acanthomorphata</taxon>
        <taxon>Carangaria</taxon>
        <taxon>Pleuronectiformes</taxon>
        <taxon>Pleuronectoidei</taxon>
        <taxon>Scophthalmidae</taxon>
        <taxon>Scophthalmus</taxon>
    </lineage>
</organism>